<dbReference type="Pfam" id="PF25509">
    <property type="entry name" value="DUF7916"/>
    <property type="match status" value="1"/>
</dbReference>
<protein>
    <recommendedName>
        <fullName evidence="1">DUF7916 domain-containing protein</fullName>
    </recommendedName>
</protein>
<dbReference type="RefSeq" id="WP_137610704.1">
    <property type="nucleotide sequence ID" value="NZ_BJDF01000003.1"/>
</dbReference>
<comment type="caution">
    <text evidence="2">The sequence shown here is derived from an EMBL/GenBank/DDBJ whole genome shotgun (WGS) entry which is preliminary data.</text>
</comment>
<dbReference type="EMBL" id="JBHSSF010000020">
    <property type="protein sequence ID" value="MFC6176887.1"/>
    <property type="molecule type" value="Genomic_DNA"/>
</dbReference>
<keyword evidence="3" id="KW-1185">Reference proteome</keyword>
<reference evidence="3" key="1">
    <citation type="journal article" date="2019" name="Int. J. Syst. Evol. Microbiol.">
        <title>The Global Catalogue of Microorganisms (GCM) 10K type strain sequencing project: providing services to taxonomists for standard genome sequencing and annotation.</title>
        <authorList>
            <consortium name="The Broad Institute Genomics Platform"/>
            <consortium name="The Broad Institute Genome Sequencing Center for Infectious Disease"/>
            <person name="Wu L."/>
            <person name="Ma J."/>
        </authorList>
    </citation>
    <scope>NUCLEOTIDE SEQUENCE [LARGE SCALE GENOMIC DNA]</scope>
    <source>
        <strain evidence="3">CCM 8927</strain>
    </source>
</reference>
<sequence>MAHRLISATKTEIDAMSTKELKDSIRASEGRVILSQNYVGVEPLVENTLNFEVASAFGADMVFLNGYSMDSNSNLPGLHTKFVNADGSVTEKNLRVNDVKKMSHMPVGIYLECGVGDDKNTSTSIGASLVRPDRIASKENLELAVKEGVDFIVLGGNPGTGTSLDTIIEATRNAKKIIGDKAMIWAGKWEDGVNEKVLGDPLRKDSKEKIGELIDAGADVICLPMPGSRQGVVVSDIRELVNYTHSYGDGKALAMTFLDASVEGSDTDTVRECTLMSKQTGADIHAIGDAGLHGVSQPEDIYQMTITVKGRRLGWLKMASGNR</sequence>
<gene>
    <name evidence="2" type="ORF">ACFQAV_08540</name>
</gene>
<dbReference type="InterPro" id="IPR057238">
    <property type="entry name" value="DUF7916"/>
</dbReference>
<name>A0ABW1RLA8_9LACO</name>
<dbReference type="SUPFAM" id="SSF51366">
    <property type="entry name" value="Ribulose-phoshate binding barrel"/>
    <property type="match status" value="1"/>
</dbReference>
<organism evidence="2 3">
    <name type="scientific">Companilactobacillus huachuanensis</name>
    <dbReference type="NCBI Taxonomy" id="2559914"/>
    <lineage>
        <taxon>Bacteria</taxon>
        <taxon>Bacillati</taxon>
        <taxon>Bacillota</taxon>
        <taxon>Bacilli</taxon>
        <taxon>Lactobacillales</taxon>
        <taxon>Lactobacillaceae</taxon>
        <taxon>Companilactobacillus</taxon>
    </lineage>
</organism>
<evidence type="ECO:0000259" key="1">
    <source>
        <dbReference type="Pfam" id="PF25509"/>
    </source>
</evidence>
<accession>A0ABW1RLA8</accession>
<proteinExistence type="predicted"/>
<dbReference type="Proteomes" id="UP001596288">
    <property type="component" value="Unassembled WGS sequence"/>
</dbReference>
<dbReference type="InterPro" id="IPR011060">
    <property type="entry name" value="RibuloseP-bd_barrel"/>
</dbReference>
<evidence type="ECO:0000313" key="3">
    <source>
        <dbReference type="Proteomes" id="UP001596288"/>
    </source>
</evidence>
<feature type="domain" description="DUF7916" evidence="1">
    <location>
        <begin position="6"/>
        <end position="321"/>
    </location>
</feature>
<evidence type="ECO:0000313" key="2">
    <source>
        <dbReference type="EMBL" id="MFC6176887.1"/>
    </source>
</evidence>